<feature type="transmembrane region" description="Helical" evidence="1">
    <location>
        <begin position="96"/>
        <end position="122"/>
    </location>
</feature>
<dbReference type="InterPro" id="IPR003675">
    <property type="entry name" value="Rce1/LyrA-like_dom"/>
</dbReference>
<feature type="transmembrane region" description="Helical" evidence="1">
    <location>
        <begin position="134"/>
        <end position="157"/>
    </location>
</feature>
<keyword evidence="1" id="KW-0472">Membrane</keyword>
<sequence>MSLRRLVWNDAERRLRAPFRLIATVVVVVAVSLVIGVGIGTAFSDVLGSSALVNLFVSVVLAGATGIGGFVAARYVDRRTVADLGFGIDRAWGVDFVFGLVLGGALMSAIFAVGVSVGWIAIDAVGFGIDRLVGAAALLSFFVSVGIAEELLLRGVVLTDIAEGMRWRFDVSTAIVVGLLLSSAIFGIAHLTNPNASVASTLSITLAGVMLGLGYVLTGDLAIPVGIHISWNFVQGGVYGFAVSGLDFGTSLVETTEQGPDLVTGGPFGPEAGLLGVGAMLLGMVCIALYVRFRYGEVRFDPEVTVPELRWWQ</sequence>
<keyword evidence="3" id="KW-0482">Metalloprotease</keyword>
<name>A0A6A8G650_9EURY</name>
<accession>A0A6A8G650</accession>
<dbReference type="PANTHER" id="PTHR39430:SF1">
    <property type="entry name" value="PROTEASE"/>
    <property type="match status" value="1"/>
</dbReference>
<keyword evidence="3" id="KW-0378">Hydrolase</keyword>
<dbReference type="AlphaFoldDB" id="A0A6A8G650"/>
<dbReference type="Proteomes" id="UP000443423">
    <property type="component" value="Unassembled WGS sequence"/>
</dbReference>
<feature type="transmembrane region" description="Helical" evidence="1">
    <location>
        <begin position="55"/>
        <end position="76"/>
    </location>
</feature>
<evidence type="ECO:0000256" key="1">
    <source>
        <dbReference type="SAM" id="Phobius"/>
    </source>
</evidence>
<feature type="transmembrane region" description="Helical" evidence="1">
    <location>
        <begin position="197"/>
        <end position="217"/>
    </location>
</feature>
<feature type="transmembrane region" description="Helical" evidence="1">
    <location>
        <begin position="169"/>
        <end position="191"/>
    </location>
</feature>
<dbReference type="RefSeq" id="WP_151111167.1">
    <property type="nucleotide sequence ID" value="NZ_WKJQ01000001.1"/>
</dbReference>
<proteinExistence type="predicted"/>
<protein>
    <submittedName>
        <fullName evidence="3">CPBP family intramembrane metalloprotease</fullName>
    </submittedName>
</protein>
<gene>
    <name evidence="3" type="ORF">GJR99_08515</name>
</gene>
<dbReference type="PANTHER" id="PTHR39430">
    <property type="entry name" value="MEMBRANE-ASSOCIATED PROTEASE-RELATED"/>
    <property type="match status" value="1"/>
</dbReference>
<evidence type="ECO:0000313" key="3">
    <source>
        <dbReference type="EMBL" id="MRW96614.1"/>
    </source>
</evidence>
<feature type="transmembrane region" description="Helical" evidence="1">
    <location>
        <begin position="21"/>
        <end position="43"/>
    </location>
</feature>
<reference evidence="3 4" key="1">
    <citation type="submission" date="2019-11" db="EMBL/GenBank/DDBJ databases">
        <title>Whole genome sequence of Haloferax sp. MBLA0078.</title>
        <authorList>
            <person name="Seo M.-J."/>
            <person name="Cho E.-S."/>
        </authorList>
    </citation>
    <scope>NUCLEOTIDE SEQUENCE [LARGE SCALE GENOMIC DNA]</scope>
    <source>
        <strain evidence="3 4">MBLA0078</strain>
    </source>
</reference>
<feature type="transmembrane region" description="Helical" evidence="1">
    <location>
        <begin position="229"/>
        <end position="252"/>
    </location>
</feature>
<dbReference type="EMBL" id="WKJQ01000001">
    <property type="protein sequence ID" value="MRW96614.1"/>
    <property type="molecule type" value="Genomic_DNA"/>
</dbReference>
<keyword evidence="4" id="KW-1185">Reference proteome</keyword>
<dbReference type="GO" id="GO:0006508">
    <property type="term" value="P:proteolysis"/>
    <property type="evidence" value="ECO:0007669"/>
    <property type="project" value="UniProtKB-KW"/>
</dbReference>
<organism evidence="3 4">
    <name type="scientific">Haloferax marinum</name>
    <dbReference type="NCBI Taxonomy" id="2666143"/>
    <lineage>
        <taxon>Archaea</taxon>
        <taxon>Methanobacteriati</taxon>
        <taxon>Methanobacteriota</taxon>
        <taxon>Stenosarchaea group</taxon>
        <taxon>Halobacteria</taxon>
        <taxon>Halobacteriales</taxon>
        <taxon>Haloferacaceae</taxon>
        <taxon>Haloferax</taxon>
    </lineage>
</organism>
<evidence type="ECO:0000259" key="2">
    <source>
        <dbReference type="Pfam" id="PF02517"/>
    </source>
</evidence>
<comment type="caution">
    <text evidence="3">The sequence shown here is derived from an EMBL/GenBank/DDBJ whole genome shotgun (WGS) entry which is preliminary data.</text>
</comment>
<keyword evidence="3" id="KW-0645">Protease</keyword>
<dbReference type="GO" id="GO:0008237">
    <property type="term" value="F:metallopeptidase activity"/>
    <property type="evidence" value="ECO:0007669"/>
    <property type="project" value="UniProtKB-KW"/>
</dbReference>
<dbReference type="GO" id="GO:0004175">
    <property type="term" value="F:endopeptidase activity"/>
    <property type="evidence" value="ECO:0007669"/>
    <property type="project" value="UniProtKB-ARBA"/>
</dbReference>
<keyword evidence="1" id="KW-0812">Transmembrane</keyword>
<evidence type="ECO:0000313" key="4">
    <source>
        <dbReference type="Proteomes" id="UP000443423"/>
    </source>
</evidence>
<feature type="transmembrane region" description="Helical" evidence="1">
    <location>
        <begin position="272"/>
        <end position="291"/>
    </location>
</feature>
<dbReference type="Pfam" id="PF02517">
    <property type="entry name" value="Rce1-like"/>
    <property type="match status" value="1"/>
</dbReference>
<keyword evidence="1" id="KW-1133">Transmembrane helix</keyword>
<feature type="domain" description="CAAX prenyl protease 2/Lysostaphin resistance protein A-like" evidence="2">
    <location>
        <begin position="136"/>
        <end position="234"/>
    </location>
</feature>
<dbReference type="GO" id="GO:0080120">
    <property type="term" value="P:CAAX-box protein maturation"/>
    <property type="evidence" value="ECO:0007669"/>
    <property type="project" value="UniProtKB-ARBA"/>
</dbReference>